<dbReference type="PROSITE" id="PS00584">
    <property type="entry name" value="PFKB_KINASES_2"/>
    <property type="match status" value="1"/>
</dbReference>
<dbReference type="GO" id="GO:0016052">
    <property type="term" value="P:carbohydrate catabolic process"/>
    <property type="evidence" value="ECO:0007669"/>
    <property type="project" value="UniProtKB-ARBA"/>
</dbReference>
<evidence type="ECO:0000256" key="2">
    <source>
        <dbReference type="ARBA" id="ARBA00022679"/>
    </source>
</evidence>
<evidence type="ECO:0000256" key="1">
    <source>
        <dbReference type="ARBA" id="ARBA00010688"/>
    </source>
</evidence>
<dbReference type="GO" id="GO:0005829">
    <property type="term" value="C:cytosol"/>
    <property type="evidence" value="ECO:0007669"/>
    <property type="project" value="TreeGrafter"/>
</dbReference>
<feature type="domain" description="Carbohydrate kinase PfkB" evidence="9">
    <location>
        <begin position="10"/>
        <end position="291"/>
    </location>
</feature>
<dbReference type="InterPro" id="IPR011611">
    <property type="entry name" value="PfkB_dom"/>
</dbReference>
<evidence type="ECO:0000256" key="3">
    <source>
        <dbReference type="ARBA" id="ARBA00022741"/>
    </source>
</evidence>
<dbReference type="GO" id="GO:0044281">
    <property type="term" value="P:small molecule metabolic process"/>
    <property type="evidence" value="ECO:0007669"/>
    <property type="project" value="UniProtKB-ARBA"/>
</dbReference>
<dbReference type="OrthoDB" id="9801219at2"/>
<accession>A0A2T5K6X6</accession>
<dbReference type="InterPro" id="IPR022463">
    <property type="entry name" value="1-PFruKinase"/>
</dbReference>
<evidence type="ECO:0000313" key="11">
    <source>
        <dbReference type="Proteomes" id="UP000244060"/>
    </source>
</evidence>
<dbReference type="InterPro" id="IPR017583">
    <property type="entry name" value="Tagatose/fructose_Pkinase"/>
</dbReference>
<reference evidence="10 11" key="1">
    <citation type="submission" date="2018-04" db="EMBL/GenBank/DDBJ databases">
        <title>Genomic Encyclopedia of Type Strains, Phase III (KMG-III): the genomes of soil and plant-associated and newly described type strains.</title>
        <authorList>
            <person name="Whitman W."/>
        </authorList>
    </citation>
    <scope>NUCLEOTIDE SEQUENCE [LARGE SCALE GENOMIC DNA]</scope>
    <source>
        <strain evidence="10 11">KA25</strain>
    </source>
</reference>
<dbReference type="EMBL" id="QAOT01000009">
    <property type="protein sequence ID" value="PTR18175.1"/>
    <property type="molecule type" value="Genomic_DNA"/>
</dbReference>
<dbReference type="Gene3D" id="3.40.1190.20">
    <property type="match status" value="1"/>
</dbReference>
<proteinExistence type="inferred from homology"/>
<sequence length="328" mass="33500">MSRVHTVTLNPAIDQTVSLPHLAVGEVNRASAVRHDPGGKGVNVASVLADWGVDVMAHGLLGRANAAPFEALFSRKSIVDRMVRMPGETRTNVKILEEGGRTTDLNLPGFAAGTSDLGPLAESLSAVAEGELVVISGSHPAGLPASASARLAALARERGARVLCDVSGEALVEVLAAPVLPDAIKPNRHELEGWAGRSLADRAELAEAARALVARGIALVVVSLGTEGALFCSAAGAVLARPVELSRGSTVGAGDAMVAGLASALVEGLDLGATAARATAFAAAKLRNPGPHLPGRDEVRALEARVERVAVADWIHAAGPMADEGERT</sequence>
<dbReference type="PANTHER" id="PTHR46566:SF5">
    <property type="entry name" value="1-PHOSPHOFRUCTOKINASE"/>
    <property type="match status" value="1"/>
</dbReference>
<evidence type="ECO:0000256" key="5">
    <source>
        <dbReference type="ARBA" id="ARBA00022840"/>
    </source>
</evidence>
<name>A0A2T5K6X6_9RHOB</name>
<dbReference type="PIRSF" id="PIRSF000535">
    <property type="entry name" value="1PFK/6PFK/LacC"/>
    <property type="match status" value="1"/>
</dbReference>
<comment type="catalytic activity">
    <reaction evidence="6 8">
        <text>beta-D-fructose 1-phosphate + ATP = beta-D-fructose 1,6-bisphosphate + ADP + H(+)</text>
        <dbReference type="Rhea" id="RHEA:14213"/>
        <dbReference type="ChEBI" id="CHEBI:15378"/>
        <dbReference type="ChEBI" id="CHEBI:30616"/>
        <dbReference type="ChEBI" id="CHEBI:32966"/>
        <dbReference type="ChEBI" id="CHEBI:138881"/>
        <dbReference type="ChEBI" id="CHEBI:456216"/>
        <dbReference type="EC" id="2.7.1.56"/>
    </reaction>
</comment>
<dbReference type="InterPro" id="IPR029056">
    <property type="entry name" value="Ribokinase-like"/>
</dbReference>
<keyword evidence="2 7" id="KW-0808">Transferase</keyword>
<dbReference type="RefSeq" id="WP_108221088.1">
    <property type="nucleotide sequence ID" value="NZ_CP090021.1"/>
</dbReference>
<evidence type="ECO:0000256" key="6">
    <source>
        <dbReference type="ARBA" id="ARBA00047745"/>
    </source>
</evidence>
<comment type="similarity">
    <text evidence="1 7 8">Belongs to the carbohydrate kinase PfkB family.</text>
</comment>
<keyword evidence="5 8" id="KW-0067">ATP-binding</keyword>
<comment type="caution">
    <text evidence="10">The sequence shown here is derived from an EMBL/GenBank/DDBJ whole genome shotgun (WGS) entry which is preliminary data.</text>
</comment>
<dbReference type="NCBIfam" id="TIGR03828">
    <property type="entry name" value="pfkB"/>
    <property type="match status" value="1"/>
</dbReference>
<dbReference type="Pfam" id="PF00294">
    <property type="entry name" value="PfkB"/>
    <property type="match status" value="1"/>
</dbReference>
<keyword evidence="4 8" id="KW-0418">Kinase</keyword>
<evidence type="ECO:0000259" key="9">
    <source>
        <dbReference type="Pfam" id="PF00294"/>
    </source>
</evidence>
<dbReference type="GO" id="GO:0005524">
    <property type="term" value="F:ATP binding"/>
    <property type="evidence" value="ECO:0007669"/>
    <property type="project" value="UniProtKB-UniRule"/>
</dbReference>
<evidence type="ECO:0000256" key="7">
    <source>
        <dbReference type="PIRNR" id="PIRNR000535"/>
    </source>
</evidence>
<dbReference type="PROSITE" id="PS00583">
    <property type="entry name" value="PFKB_KINASES_1"/>
    <property type="match status" value="1"/>
</dbReference>
<protein>
    <recommendedName>
        <fullName evidence="7">Phosphofructokinase</fullName>
    </recommendedName>
</protein>
<evidence type="ECO:0000256" key="4">
    <source>
        <dbReference type="ARBA" id="ARBA00022777"/>
    </source>
</evidence>
<organism evidence="10 11">
    <name type="scientific">Cereibacter azotoformans</name>
    <dbReference type="NCBI Taxonomy" id="43057"/>
    <lineage>
        <taxon>Bacteria</taxon>
        <taxon>Pseudomonadati</taxon>
        <taxon>Pseudomonadota</taxon>
        <taxon>Alphaproteobacteria</taxon>
        <taxon>Rhodobacterales</taxon>
        <taxon>Paracoccaceae</taxon>
        <taxon>Cereibacter</taxon>
    </lineage>
</organism>
<keyword evidence="11" id="KW-1185">Reference proteome</keyword>
<dbReference type="AlphaFoldDB" id="A0A2T5K6X6"/>
<evidence type="ECO:0000256" key="8">
    <source>
        <dbReference type="RuleBase" id="RU369061"/>
    </source>
</evidence>
<gene>
    <name evidence="10" type="ORF">C8J28_109133</name>
</gene>
<dbReference type="NCBIfam" id="TIGR03168">
    <property type="entry name" value="1-PFK"/>
    <property type="match status" value="1"/>
</dbReference>
<dbReference type="GO" id="GO:0008662">
    <property type="term" value="F:1-phosphofructokinase activity"/>
    <property type="evidence" value="ECO:0007669"/>
    <property type="project" value="UniProtKB-UniRule"/>
</dbReference>
<dbReference type="CDD" id="cd01164">
    <property type="entry name" value="FruK_PfkB_like"/>
    <property type="match status" value="1"/>
</dbReference>
<keyword evidence="3 8" id="KW-0547">Nucleotide-binding</keyword>
<dbReference type="FunFam" id="3.40.1190.20:FF:000001">
    <property type="entry name" value="Phosphofructokinase"/>
    <property type="match status" value="1"/>
</dbReference>
<dbReference type="PANTHER" id="PTHR46566">
    <property type="entry name" value="1-PHOSPHOFRUCTOKINASE-RELATED"/>
    <property type="match status" value="1"/>
</dbReference>
<dbReference type="Proteomes" id="UP000244060">
    <property type="component" value="Unassembled WGS sequence"/>
</dbReference>
<dbReference type="InterPro" id="IPR002173">
    <property type="entry name" value="Carboh/pur_kinase_PfkB_CS"/>
</dbReference>
<evidence type="ECO:0000313" key="10">
    <source>
        <dbReference type="EMBL" id="PTR18175.1"/>
    </source>
</evidence>
<comment type="function">
    <text evidence="8">Catalyzes the ATP-dependent phosphorylation of fructose-l-phosphate to fructose-l,6-bisphosphate.</text>
</comment>
<dbReference type="SUPFAM" id="SSF53613">
    <property type="entry name" value="Ribokinase-like"/>
    <property type="match status" value="1"/>
</dbReference>